<name>A0A654U866_MYCTX</name>
<accession>A0A654U866</accession>
<dbReference type="AlphaFoldDB" id="A0A654U866"/>
<organism evidence="1 2">
    <name type="scientific">Mycobacterium tuberculosis</name>
    <dbReference type="NCBI Taxonomy" id="1773"/>
    <lineage>
        <taxon>Bacteria</taxon>
        <taxon>Bacillati</taxon>
        <taxon>Actinomycetota</taxon>
        <taxon>Actinomycetes</taxon>
        <taxon>Mycobacteriales</taxon>
        <taxon>Mycobacteriaceae</taxon>
        <taxon>Mycobacterium</taxon>
        <taxon>Mycobacterium tuberculosis complex</taxon>
    </lineage>
</organism>
<dbReference type="Gene3D" id="3.40.50.720">
    <property type="entry name" value="NAD(P)-binding Rossmann-like Domain"/>
    <property type="match status" value="1"/>
</dbReference>
<evidence type="ECO:0000313" key="1">
    <source>
        <dbReference type="EMBL" id="CFS28611.1"/>
    </source>
</evidence>
<sequence length="57" mass="5549">MDLGTRVGVATRFCAFDSGGLADAVAAAEVLVSTIPAEVAAGYAGTLAAIPVGLEVI</sequence>
<evidence type="ECO:0000313" key="2">
    <source>
        <dbReference type="Proteomes" id="UP000046680"/>
    </source>
</evidence>
<gene>
    <name evidence="1" type="primary">aroE_2</name>
    <name evidence="1" type="ORF">ERS007657_04741</name>
</gene>
<dbReference type="EC" id="1.1.1.25" evidence="1"/>
<dbReference type="EMBL" id="CGCX01004467">
    <property type="protein sequence ID" value="CFS28611.1"/>
    <property type="molecule type" value="Genomic_DNA"/>
</dbReference>
<proteinExistence type="predicted"/>
<reference evidence="1 2" key="1">
    <citation type="submission" date="2015-03" db="EMBL/GenBank/DDBJ databases">
        <authorList>
            <consortium name="Pathogen Informatics"/>
        </authorList>
    </citation>
    <scope>NUCLEOTIDE SEQUENCE [LARGE SCALE GENOMIC DNA]</scope>
    <source>
        <strain evidence="1 2">C09601061</strain>
    </source>
</reference>
<dbReference type="GO" id="GO:0004764">
    <property type="term" value="F:shikimate 3-dehydrogenase (NADP+) activity"/>
    <property type="evidence" value="ECO:0007669"/>
    <property type="project" value="UniProtKB-EC"/>
</dbReference>
<keyword evidence="1" id="KW-0560">Oxidoreductase</keyword>
<dbReference type="Proteomes" id="UP000046680">
    <property type="component" value="Unassembled WGS sequence"/>
</dbReference>
<protein>
    <submittedName>
        <fullName evidence="1">Shikimate 5-dehydrogenase</fullName>
        <ecNumber evidence="1">1.1.1.25</ecNumber>
    </submittedName>
</protein>